<comment type="caution">
    <text evidence="4">The sequence shown here is derived from an EMBL/GenBank/DDBJ whole genome shotgun (WGS) entry which is preliminary data.</text>
</comment>
<dbReference type="PANTHER" id="PTHR11014">
    <property type="entry name" value="PEPTIDASE M20 FAMILY MEMBER"/>
    <property type="match status" value="1"/>
</dbReference>
<evidence type="ECO:0000256" key="1">
    <source>
        <dbReference type="ARBA" id="ARBA00022801"/>
    </source>
</evidence>
<dbReference type="PIRSF" id="PIRSF005962">
    <property type="entry name" value="Pept_M20D_amidohydro"/>
    <property type="match status" value="1"/>
</dbReference>
<dbReference type="AlphaFoldDB" id="A0A7Z7YPP1"/>
<dbReference type="Pfam" id="PF01546">
    <property type="entry name" value="Peptidase_M20"/>
    <property type="match status" value="1"/>
</dbReference>
<dbReference type="Pfam" id="PF07687">
    <property type="entry name" value="M20_dimer"/>
    <property type="match status" value="1"/>
</dbReference>
<proteinExistence type="predicted"/>
<evidence type="ECO:0000313" key="4">
    <source>
        <dbReference type="EMBL" id="TBR55441.1"/>
    </source>
</evidence>
<organism evidence="4 5">
    <name type="scientific">Escherichia albertii</name>
    <dbReference type="NCBI Taxonomy" id="208962"/>
    <lineage>
        <taxon>Bacteria</taxon>
        <taxon>Pseudomonadati</taxon>
        <taxon>Pseudomonadota</taxon>
        <taxon>Gammaproteobacteria</taxon>
        <taxon>Enterobacterales</taxon>
        <taxon>Enterobacteriaceae</taxon>
        <taxon>Escherichia</taxon>
    </lineage>
</organism>
<dbReference type="SUPFAM" id="SSF55031">
    <property type="entry name" value="Bacterial exopeptidase dimerisation domain"/>
    <property type="match status" value="1"/>
</dbReference>
<dbReference type="CDD" id="cd03886">
    <property type="entry name" value="M20_Acy1"/>
    <property type="match status" value="1"/>
</dbReference>
<protein>
    <submittedName>
        <fullName evidence="4">Amidohydrolase</fullName>
    </submittedName>
</protein>
<dbReference type="GO" id="GO:0016787">
    <property type="term" value="F:hydrolase activity"/>
    <property type="evidence" value="ECO:0007669"/>
    <property type="project" value="UniProtKB-KW"/>
</dbReference>
<accession>A0A7Z7YPP1</accession>
<feature type="binding site" evidence="2">
    <location>
        <position position="158"/>
    </location>
    <ligand>
        <name>Mn(2+)</name>
        <dbReference type="ChEBI" id="CHEBI:29035"/>
        <label>2</label>
    </ligand>
</feature>
<dbReference type="PANTHER" id="PTHR11014:SF63">
    <property type="entry name" value="METALLOPEPTIDASE, PUTATIVE (AFU_ORTHOLOGUE AFUA_6G09600)-RELATED"/>
    <property type="match status" value="1"/>
</dbReference>
<feature type="binding site" evidence="2">
    <location>
        <position position="356"/>
    </location>
    <ligand>
        <name>Mn(2+)</name>
        <dbReference type="ChEBI" id="CHEBI:29035"/>
        <label>2</label>
    </ligand>
</feature>
<feature type="binding site" evidence="2">
    <location>
        <position position="97"/>
    </location>
    <ligand>
        <name>Mn(2+)</name>
        <dbReference type="ChEBI" id="CHEBI:29035"/>
        <label>2</label>
    </ligand>
</feature>
<dbReference type="GO" id="GO:0046872">
    <property type="term" value="F:metal ion binding"/>
    <property type="evidence" value="ECO:0007669"/>
    <property type="project" value="UniProtKB-KW"/>
</dbReference>
<keyword evidence="2" id="KW-0464">Manganese</keyword>
<evidence type="ECO:0000256" key="2">
    <source>
        <dbReference type="PIRSR" id="PIRSR005962-1"/>
    </source>
</evidence>
<dbReference type="Gene3D" id="3.30.70.360">
    <property type="match status" value="1"/>
</dbReference>
<gene>
    <name evidence="4" type="ORF">EYS06_04845</name>
</gene>
<comment type="cofactor">
    <cofactor evidence="2">
        <name>Mn(2+)</name>
        <dbReference type="ChEBI" id="CHEBI:29035"/>
    </cofactor>
    <text evidence="2">The Mn(2+) ion enhances activity.</text>
</comment>
<dbReference type="NCBIfam" id="TIGR01891">
    <property type="entry name" value="amidohydrolases"/>
    <property type="match status" value="1"/>
</dbReference>
<reference evidence="4 5" key="1">
    <citation type="submission" date="2019-02" db="EMBL/GenBank/DDBJ databases">
        <title>Draft genome sequence of Escherichia albertii strain Mex-12/320a, isolated from an infant with diarrhea, harboring virulence genes associated with diarrheagenic strains of enteropathogenic E. coli.</title>
        <authorList>
            <person name="Maldonado-Puga S."/>
            <person name="Meza-Segura M."/>
            <person name="Zaidi M.B."/>
            <person name="Estrada-Garcia T."/>
        </authorList>
    </citation>
    <scope>NUCLEOTIDE SEQUENCE [LARGE SCALE GENOMIC DNA]</scope>
    <source>
        <strain evidence="4 5">Mex-12/320a</strain>
    </source>
</reference>
<dbReference type="InterPro" id="IPR002933">
    <property type="entry name" value="Peptidase_M20"/>
</dbReference>
<name>A0A7Z7YPP1_ESCAL</name>
<dbReference type="Gene3D" id="3.40.630.10">
    <property type="entry name" value="Zn peptidases"/>
    <property type="match status" value="1"/>
</dbReference>
<dbReference type="InterPro" id="IPR036264">
    <property type="entry name" value="Bact_exopeptidase_dim_dom"/>
</dbReference>
<dbReference type="SUPFAM" id="SSF53187">
    <property type="entry name" value="Zn-dependent exopeptidases"/>
    <property type="match status" value="1"/>
</dbReference>
<evidence type="ECO:0000313" key="5">
    <source>
        <dbReference type="Proteomes" id="UP000292187"/>
    </source>
</evidence>
<feature type="binding site" evidence="2">
    <location>
        <position position="133"/>
    </location>
    <ligand>
        <name>Mn(2+)</name>
        <dbReference type="ChEBI" id="CHEBI:29035"/>
        <label>2</label>
    </ligand>
</feature>
<keyword evidence="2" id="KW-0479">Metal-binding</keyword>
<evidence type="ECO:0000259" key="3">
    <source>
        <dbReference type="Pfam" id="PF07687"/>
    </source>
</evidence>
<dbReference type="InterPro" id="IPR017439">
    <property type="entry name" value="Amidohydrolase"/>
</dbReference>
<keyword evidence="1 4" id="KW-0378">Hydrolase</keyword>
<dbReference type="RefSeq" id="WP_131108851.1">
    <property type="nucleotide sequence ID" value="NZ_SIZV01000004.1"/>
</dbReference>
<feature type="domain" description="Peptidase M20 dimerisation" evidence="3">
    <location>
        <begin position="181"/>
        <end position="277"/>
    </location>
</feature>
<feature type="binding site" evidence="2">
    <location>
        <position position="99"/>
    </location>
    <ligand>
        <name>Mn(2+)</name>
        <dbReference type="ChEBI" id="CHEBI:29035"/>
        <label>2</label>
    </ligand>
</feature>
<dbReference type="EMBL" id="SIZV01000004">
    <property type="protein sequence ID" value="TBR55441.1"/>
    <property type="molecule type" value="Genomic_DNA"/>
</dbReference>
<dbReference type="InterPro" id="IPR011650">
    <property type="entry name" value="Peptidase_M20_dimer"/>
</dbReference>
<dbReference type="Proteomes" id="UP000292187">
    <property type="component" value="Unassembled WGS sequence"/>
</dbReference>
<sequence>MMEYQKYRDYGVQVRRHLHQYPELGREEYETRRYCIQQLEQWGYKITDCFETGFYADLQINNHFQTIAFRADMDALPAEEKNGEVVTSVNPGVAHLCGHDIHMAVSLTAARMMSDNKDRLKFNIRFLFQPSEEMFRGGAKGMVEAGCLKGVERVYGLHNDPQIDYGKISVHPGIMSSNGDQFKVTIEGKSTHASAPHLGRDALSEAVRLLNSFRSIITDNVDPNKAALISTCMLKAGEAPNILARNAEFQGSIRSFDKDVHNTLMEKFKNELGETCRRGFNVELDIRGYPAINNHRQATQDLIDVGHQLLGEEGVLTDLPPMVGSEDFSYFLEERPGAFFFLGSGDHAKGICNPLHSNPFIANEKSILLGALIYGSLVGLTADRSELQLSQA</sequence>